<dbReference type="Pfam" id="PF25297">
    <property type="entry name" value="DUF7878"/>
    <property type="match status" value="1"/>
</dbReference>
<evidence type="ECO:0000313" key="3">
    <source>
        <dbReference type="Proteomes" id="UP000199698"/>
    </source>
</evidence>
<proteinExistence type="predicted"/>
<dbReference type="InterPro" id="IPR057200">
    <property type="entry name" value="DUF7878"/>
</dbReference>
<reference evidence="3" key="1">
    <citation type="submission" date="2016-08" db="EMBL/GenBank/DDBJ databases">
        <authorList>
            <person name="Varghese N."/>
            <person name="Submissions Spin"/>
        </authorList>
    </citation>
    <scope>NUCLEOTIDE SEQUENCE [LARGE SCALE GENOMIC DNA]</scope>
    <source>
        <strain evidence="3">R-53144</strain>
    </source>
</reference>
<evidence type="ECO:0000259" key="1">
    <source>
        <dbReference type="Pfam" id="PF25297"/>
    </source>
</evidence>
<keyword evidence="3" id="KW-1185">Reference proteome</keyword>
<dbReference type="Proteomes" id="UP000199698">
    <property type="component" value="Unassembled WGS sequence"/>
</dbReference>
<dbReference type="OrthoDB" id="9787361at2"/>
<protein>
    <recommendedName>
        <fullName evidence="1">DUF7878 domain-containing protein</fullName>
    </recommendedName>
</protein>
<accession>A0A1C4DL32</accession>
<dbReference type="RefSeq" id="WP_065636121.1">
    <property type="nucleotide sequence ID" value="NZ_FMBA01000082.1"/>
</dbReference>
<dbReference type="EMBL" id="FMBA01000082">
    <property type="protein sequence ID" value="SCC32099.1"/>
    <property type="molecule type" value="Genomic_DNA"/>
</dbReference>
<sequence>MERIPCEFSVEINYTDLNINNITSGPQLFSEVEGQLLIYINNKVIFSEKEILLLELAKQLKDWLHNYDKDFYYESMDYEDSPILFFKRINLNNWQISGIWMNRTYANIKLSDLMFACNSFIDKLIIDLNLREINTKDLF</sequence>
<organism evidence="2 3">
    <name type="scientific">Gilliamella intestini</name>
    <dbReference type="NCBI Taxonomy" id="1798183"/>
    <lineage>
        <taxon>Bacteria</taxon>
        <taxon>Pseudomonadati</taxon>
        <taxon>Pseudomonadota</taxon>
        <taxon>Gammaproteobacteria</taxon>
        <taxon>Orbales</taxon>
        <taxon>Orbaceae</taxon>
        <taxon>Gilliamella</taxon>
    </lineage>
</organism>
<name>A0A1C4DL32_9GAMM</name>
<evidence type="ECO:0000313" key="2">
    <source>
        <dbReference type="EMBL" id="SCC32099.1"/>
    </source>
</evidence>
<gene>
    <name evidence="2" type="ORF">GA0061080_10826</name>
</gene>
<feature type="domain" description="DUF7878" evidence="1">
    <location>
        <begin position="21"/>
        <end position="128"/>
    </location>
</feature>
<dbReference type="AlphaFoldDB" id="A0A1C4DL32"/>